<gene>
    <name evidence="7" type="ORF">ATK86_0413</name>
</gene>
<dbReference type="InterPro" id="IPR043428">
    <property type="entry name" value="LivM-like"/>
</dbReference>
<evidence type="ECO:0000256" key="5">
    <source>
        <dbReference type="ARBA" id="ARBA00023136"/>
    </source>
</evidence>
<feature type="transmembrane region" description="Helical" evidence="6">
    <location>
        <begin position="34"/>
        <end position="53"/>
    </location>
</feature>
<feature type="transmembrane region" description="Helical" evidence="6">
    <location>
        <begin position="106"/>
        <end position="128"/>
    </location>
</feature>
<evidence type="ECO:0000256" key="1">
    <source>
        <dbReference type="ARBA" id="ARBA00004651"/>
    </source>
</evidence>
<dbReference type="CDD" id="cd06582">
    <property type="entry name" value="TM_PBP1_LivH_like"/>
    <property type="match status" value="1"/>
</dbReference>
<dbReference type="EMBL" id="PJMW01000001">
    <property type="protein sequence ID" value="PKV98394.1"/>
    <property type="molecule type" value="Genomic_DNA"/>
</dbReference>
<feature type="transmembrane region" description="Helical" evidence="6">
    <location>
        <begin position="6"/>
        <end position="27"/>
    </location>
</feature>
<accession>A0A2N3WX18</accession>
<protein>
    <submittedName>
        <fullName evidence="7">Branched-chain amino acid transport system permease protein</fullName>
    </submittedName>
</protein>
<reference evidence="7 8" key="1">
    <citation type="submission" date="2017-12" db="EMBL/GenBank/DDBJ databases">
        <title>Sequencing the genomes of 1000 Actinobacteria strains.</title>
        <authorList>
            <person name="Klenk H.-P."/>
        </authorList>
    </citation>
    <scope>NUCLEOTIDE SEQUENCE [LARGE SCALE GENOMIC DNA]</scope>
    <source>
        <strain evidence="7 8">DSM 44489</strain>
    </source>
</reference>
<dbReference type="GO" id="GO:0015658">
    <property type="term" value="F:branched-chain amino acid transmembrane transporter activity"/>
    <property type="evidence" value="ECO:0007669"/>
    <property type="project" value="InterPro"/>
</dbReference>
<dbReference type="GO" id="GO:0005886">
    <property type="term" value="C:plasma membrane"/>
    <property type="evidence" value="ECO:0007669"/>
    <property type="project" value="UniProtKB-SubCell"/>
</dbReference>
<evidence type="ECO:0000256" key="4">
    <source>
        <dbReference type="ARBA" id="ARBA00022989"/>
    </source>
</evidence>
<comment type="subcellular location">
    <subcellularLocation>
        <location evidence="1">Cell membrane</location>
        <topology evidence="1">Multi-pass membrane protein</topology>
    </subcellularLocation>
</comment>
<dbReference type="AlphaFoldDB" id="A0A2N3WX18"/>
<evidence type="ECO:0000313" key="7">
    <source>
        <dbReference type="EMBL" id="PKV98394.1"/>
    </source>
</evidence>
<comment type="caution">
    <text evidence="7">The sequence shown here is derived from an EMBL/GenBank/DDBJ whole genome shotgun (WGS) entry which is preliminary data.</text>
</comment>
<proteinExistence type="predicted"/>
<dbReference type="CDD" id="cd06581">
    <property type="entry name" value="TM_PBP1_LivM_like"/>
    <property type="match status" value="1"/>
</dbReference>
<keyword evidence="8" id="KW-1185">Reference proteome</keyword>
<dbReference type="RefSeq" id="WP_101462861.1">
    <property type="nucleotide sequence ID" value="NZ_PJMW01000001.1"/>
</dbReference>
<evidence type="ECO:0000256" key="6">
    <source>
        <dbReference type="SAM" id="Phobius"/>
    </source>
</evidence>
<feature type="transmembrane region" description="Helical" evidence="6">
    <location>
        <begin position="326"/>
        <end position="345"/>
    </location>
</feature>
<sequence>MGQFLQFVFLGLSTGAVYAVLATSLVGVHAATGIINFAQGAFALWAVYVVAALRTDGTFVLPVGSIALGSEDHPTPMAAAIALGIASATAWALLAHLVVFRPLRHAPVLAQVVASVGLMLFIQALVGLRFDTENLFATPILPESTVTVAGALVNVSDLVLAAIAIAIAVGLRAYFTLTTAGIATRAGSEDELAARLTGYSPDRLAAIVWAITGAACGLIGVLAAFTIGLNETSYTFYVIPALAAALVGRLSSFGVACAAGLTLGSFQAVILWVDTKDWWPNWAQTGLGDAVPFVIVIVALFLLGGRIPARGSLGAVKMPSVRIPRVTITRTLAVLAVAVLAIVLTSGTWRYGVVTSIILSLIALSLVLLTGYLGQISLASMAFAGTAGFALSKLSTEWHVPFPLGIIAAALTATALGILVAVPALRIRGAQLAVVTLAAALAIQSFVFNNPSLTPAQGNIITDPTVFGLDLGVRDGTTLVTLNFSLMVLVVVAICTVAVMRIMAGATGRAMLAVRSNERAAASVGIDVAATKLLGFAVSAFLAGIGGCLIGYSRGQLSAGSFTVMIGLTLLAMTYVGGITSVSGAFIAGTVGPLGVVYVFLNQTLELGEYYEVIAASALLVMAVLNPVGVAGVVTSAIEWLTAALARRNGRAITGDEVTDSGRKATAHVR</sequence>
<keyword evidence="4 6" id="KW-1133">Transmembrane helix</keyword>
<keyword evidence="5 6" id="KW-0472">Membrane</keyword>
<evidence type="ECO:0000256" key="3">
    <source>
        <dbReference type="ARBA" id="ARBA00022692"/>
    </source>
</evidence>
<feature type="transmembrane region" description="Helical" evidence="6">
    <location>
        <begin position="400"/>
        <end position="422"/>
    </location>
</feature>
<feature type="transmembrane region" description="Helical" evidence="6">
    <location>
        <begin position="558"/>
        <end position="576"/>
    </location>
</feature>
<dbReference type="PANTHER" id="PTHR30482:SF20">
    <property type="entry name" value="HIGH-AFFINITY BRANCHED-CHAIN AMINO ACID TRANSPORT SYSTEM PERMEASE PROTEIN LIVM"/>
    <property type="match status" value="1"/>
</dbReference>
<feature type="transmembrane region" description="Helical" evidence="6">
    <location>
        <begin position="429"/>
        <end position="448"/>
    </location>
</feature>
<evidence type="ECO:0000313" key="8">
    <source>
        <dbReference type="Proteomes" id="UP000233766"/>
    </source>
</evidence>
<name>A0A2N3WX18_9NOCA</name>
<dbReference type="OrthoDB" id="3396710at2"/>
<evidence type="ECO:0000256" key="2">
    <source>
        <dbReference type="ARBA" id="ARBA00022475"/>
    </source>
</evidence>
<feature type="transmembrane region" description="Helical" evidence="6">
    <location>
        <begin position="484"/>
        <end position="512"/>
    </location>
</feature>
<feature type="transmembrane region" description="Helical" evidence="6">
    <location>
        <begin position="285"/>
        <end position="305"/>
    </location>
</feature>
<keyword evidence="3 6" id="KW-0812">Transmembrane</keyword>
<feature type="transmembrane region" description="Helical" evidence="6">
    <location>
        <begin position="583"/>
        <end position="601"/>
    </location>
</feature>
<feature type="transmembrane region" description="Helical" evidence="6">
    <location>
        <begin position="613"/>
        <end position="641"/>
    </location>
</feature>
<dbReference type="PANTHER" id="PTHR30482">
    <property type="entry name" value="HIGH-AFFINITY BRANCHED-CHAIN AMINO ACID TRANSPORT SYSTEM PERMEASE"/>
    <property type="match status" value="1"/>
</dbReference>
<dbReference type="Pfam" id="PF02653">
    <property type="entry name" value="BPD_transp_2"/>
    <property type="match status" value="2"/>
</dbReference>
<feature type="transmembrane region" description="Helical" evidence="6">
    <location>
        <begin position="255"/>
        <end position="273"/>
    </location>
</feature>
<dbReference type="Proteomes" id="UP000233766">
    <property type="component" value="Unassembled WGS sequence"/>
</dbReference>
<feature type="transmembrane region" description="Helical" evidence="6">
    <location>
        <begin position="77"/>
        <end position="99"/>
    </location>
</feature>
<organism evidence="7 8">
    <name type="scientific">Nocardia fluminea</name>
    <dbReference type="NCBI Taxonomy" id="134984"/>
    <lineage>
        <taxon>Bacteria</taxon>
        <taxon>Bacillati</taxon>
        <taxon>Actinomycetota</taxon>
        <taxon>Actinomycetes</taxon>
        <taxon>Mycobacteriales</taxon>
        <taxon>Nocardiaceae</taxon>
        <taxon>Nocardia</taxon>
    </lineage>
</organism>
<feature type="transmembrane region" description="Helical" evidence="6">
    <location>
        <begin position="351"/>
        <end position="369"/>
    </location>
</feature>
<feature type="transmembrane region" description="Helical" evidence="6">
    <location>
        <begin position="204"/>
        <end position="228"/>
    </location>
</feature>
<keyword evidence="2" id="KW-1003">Cell membrane</keyword>
<feature type="transmembrane region" description="Helical" evidence="6">
    <location>
        <begin position="148"/>
        <end position="175"/>
    </location>
</feature>
<dbReference type="InterPro" id="IPR001851">
    <property type="entry name" value="ABC_transp_permease"/>
</dbReference>